<protein>
    <recommendedName>
        <fullName evidence="3">Separase</fullName>
    </recommendedName>
</protein>
<feature type="compositionally biased region" description="Low complexity" evidence="1">
    <location>
        <begin position="1348"/>
        <end position="1381"/>
    </location>
</feature>
<evidence type="ECO:0000256" key="1">
    <source>
        <dbReference type="SAM" id="MobiDB-lite"/>
    </source>
</evidence>
<feature type="region of interest" description="Disordered" evidence="1">
    <location>
        <begin position="1416"/>
        <end position="1456"/>
    </location>
</feature>
<feature type="region of interest" description="Disordered" evidence="1">
    <location>
        <begin position="1629"/>
        <end position="1709"/>
    </location>
</feature>
<proteinExistence type="predicted"/>
<feature type="region of interest" description="Disordered" evidence="1">
    <location>
        <begin position="1338"/>
        <end position="1388"/>
    </location>
</feature>
<feature type="region of interest" description="Disordered" evidence="1">
    <location>
        <begin position="1486"/>
        <end position="1580"/>
    </location>
</feature>
<gene>
    <name evidence="2" type="ORF">TPSB3V08_LOCUS3419</name>
</gene>
<evidence type="ECO:0008006" key="3">
    <source>
        <dbReference type="Google" id="ProtNLM"/>
    </source>
</evidence>
<dbReference type="EMBL" id="OD001494">
    <property type="protein sequence ID" value="CAD7402078.1"/>
    <property type="molecule type" value="Genomic_DNA"/>
</dbReference>
<feature type="compositionally biased region" description="Polar residues" evidence="1">
    <location>
        <begin position="1501"/>
        <end position="1512"/>
    </location>
</feature>
<name>A0A7R9GZ32_TIMPO</name>
<accession>A0A7R9GZ32</accession>
<feature type="compositionally biased region" description="Polar residues" evidence="1">
    <location>
        <begin position="1525"/>
        <end position="1546"/>
    </location>
</feature>
<sequence>MAPSQVGEWLKQIGEGDLSTLNVKKILSTSNGQSRLAITFLAQLSHRINKLETNCVCDIETDPRNVADLSLACCEYTTLLDLSARKLLVQSLYHIIKYLLDQGMIKEAECLRGYVVTTLPSYCNEDSACTNAYLCISNLFKDVAMSLEVSYAKDSTRTRRMDCLDAALRSLELLACGSRPALNHILSRLVAHSDWLEDLAKFHCDGLKAAARPVYGEDPPDDHALSRKICQITSKLLGTYLAKGEFSLSMNIIEAVGSCAYTILGSDSVPGRSLVLLHRVIRVLLATVDGDPNDLSSKLRVINDELEDLVDSSNSDVNVTLCTCLYRVLQDLSAHWMQFTVDEWNCRLSVAVQPQLYRLMLHIVEVLHQKNEGMLQSTLLASLVFRCVQKCAVHKTPGYQTLVPQGCVVLKECSDLLAGLKEAEEHLWVGYWQKLAVNAYNLAYICYSDGLFQESKTILSVLWRASLKLEDKLDQSSLGFKDIILSLLHLWSRTYHALHKPKMSLFVLAAGLVFAPGLKAKLLRLWVEVKSHGDTDLQRCTMVDIINEKKNVLYSLNPCLGEIDTAELLLWELEAYEKATSVLMDCADAAAERLLAVGPTLAQRCRGIVVLSRLIWLRDGVEGSDRAILLCNETVAIVLDTTDAPEYLMLVAQLRHMVFLHNFKLTHAKQRAEVEASQVFPNNSTKYLFGEIYDPNSSCDERPSYLDLTVARERELLVLLDEGVELFHCAVEKGVPESAEVLNISSVLRTLEEAAQIYTLFGFPMDTVRVWGIHYKLARMVGNKEDQLKGLCHLMERYTCIPDSMPLLRLGSLASELGLDAAEENQRELAAETNLSLAEHYYWNHRYYDGVTHLHIVKTLEGLCSPLVKARYKLTVCRYLLLPCGVLHAKDLGELDTLHTLVSAYSIIHHYCKASMPKPTTISMYYQSIALCFEVSLLMGELHLELNWPREIRCYLKDYFLLAQKLALSTRTVQFLSLLTQADLLCGKLDDAQVKLWALRHLLCLPGASSHSSMGPVSPRHSENYENLDLNLISGLDGLRLDPVKVTIDTPSRVPLIADTQGSPILREQSYSSPEFLSHQRGCHCAFCVNIIAQAGVLGYITMQGKLFLYKRQFEMALDYFLGGSILTHKLTRRQDLCLELLSSHLSLIEEKGYSNSLVMDHNNKVLKQQPDDVNVSRWALNLCGDLNRSHVRFLLSYAELCGCQSQLTEAIKLNEQAYEASKQLRDLYLFLEALLQKVSLRLMSTPNITHDTRMAEECPEIKVPPLEIPNSVRTPMARRLLFSDLPSKESSEAVDITPWRPPPPKLRVRLSTYKSASTAPIFDAYDDMEDDVFKSPPTIDIPHKTTGKATSCAKTASSSRRNTNRSKTLSSLSSPMNLSSATLPPKPRIMRRSSRTAAITRDLVPIASRLAKTGANNNIKFSSPDLESPTNENGPNPMLSKRSTATRIGKTGSKKIASKTISDGLEFPDSQTFTINPAVKKALKFPSNSSEDSDKMTPPDGQSASCTSWQSDVKKKEKRLALGKSSSSDDQCNFSLSPRNCSQVDMKQKKERGCTSQRINKRSQKETDVQPGQNKEGCLRHKVNQETQKESRYGRQTPAAIKLASKSKHTIPCNIDIKTITPRERSITATLSTTNTKKNPRPKIRVFVDSPQDEDTPKMLPLVESSTATRLTPRQLARSPEDKENQPTPVKPQTSRRKKSTRSNPFIL</sequence>
<organism evidence="2">
    <name type="scientific">Timema poppense</name>
    <name type="common">Walking stick</name>
    <dbReference type="NCBI Taxonomy" id="170557"/>
    <lineage>
        <taxon>Eukaryota</taxon>
        <taxon>Metazoa</taxon>
        <taxon>Ecdysozoa</taxon>
        <taxon>Arthropoda</taxon>
        <taxon>Hexapoda</taxon>
        <taxon>Insecta</taxon>
        <taxon>Pterygota</taxon>
        <taxon>Neoptera</taxon>
        <taxon>Polyneoptera</taxon>
        <taxon>Phasmatodea</taxon>
        <taxon>Timematodea</taxon>
        <taxon>Timematoidea</taxon>
        <taxon>Timematidae</taxon>
        <taxon>Timema</taxon>
    </lineage>
</organism>
<evidence type="ECO:0000313" key="2">
    <source>
        <dbReference type="EMBL" id="CAD7402078.1"/>
    </source>
</evidence>
<feature type="compositionally biased region" description="Polar residues" evidence="1">
    <location>
        <begin position="1629"/>
        <end position="1638"/>
    </location>
</feature>
<reference evidence="2" key="1">
    <citation type="submission" date="2020-11" db="EMBL/GenBank/DDBJ databases">
        <authorList>
            <person name="Tran Van P."/>
        </authorList>
    </citation>
    <scope>NUCLEOTIDE SEQUENCE</scope>
</reference>